<dbReference type="EMBL" id="ABOX02000017">
    <property type="protein sequence ID" value="EEF60409.1"/>
    <property type="molecule type" value="Genomic_DNA"/>
</dbReference>
<feature type="domain" description="Ig-like" evidence="1">
    <location>
        <begin position="366"/>
        <end position="446"/>
    </location>
</feature>
<name>B9XIE8_PEDPL</name>
<dbReference type="SMART" id="SM00409">
    <property type="entry name" value="IG"/>
    <property type="match status" value="2"/>
</dbReference>
<organism evidence="2 3">
    <name type="scientific">Pedosphaera parvula (strain Ellin514)</name>
    <dbReference type="NCBI Taxonomy" id="320771"/>
    <lineage>
        <taxon>Bacteria</taxon>
        <taxon>Pseudomonadati</taxon>
        <taxon>Verrucomicrobiota</taxon>
        <taxon>Pedosphaerae</taxon>
        <taxon>Pedosphaerales</taxon>
        <taxon>Pedosphaeraceae</taxon>
        <taxon>Pedosphaera</taxon>
    </lineage>
</organism>
<dbReference type="PROSITE" id="PS50835">
    <property type="entry name" value="IG_LIKE"/>
    <property type="match status" value="2"/>
</dbReference>
<gene>
    <name evidence="2" type="ORF">Cflav_PD3379</name>
</gene>
<dbReference type="Pfam" id="PF24684">
    <property type="entry name" value="Vgb_lyase"/>
    <property type="match status" value="1"/>
</dbReference>
<dbReference type="Proteomes" id="UP000003688">
    <property type="component" value="Unassembled WGS sequence"/>
</dbReference>
<dbReference type="AlphaFoldDB" id="B9XIE8"/>
<dbReference type="SUPFAM" id="SSF63829">
    <property type="entry name" value="Calcium-dependent phosphotriesterase"/>
    <property type="match status" value="1"/>
</dbReference>
<dbReference type="InterPro" id="IPR051344">
    <property type="entry name" value="Vgb"/>
</dbReference>
<evidence type="ECO:0000313" key="3">
    <source>
        <dbReference type="Proteomes" id="UP000003688"/>
    </source>
</evidence>
<dbReference type="PANTHER" id="PTHR40274:SF3">
    <property type="entry name" value="VIRGINIAMYCIN B LYASE"/>
    <property type="match status" value="1"/>
</dbReference>
<dbReference type="InterPro" id="IPR015943">
    <property type="entry name" value="WD40/YVTN_repeat-like_dom_sf"/>
</dbReference>
<dbReference type="PANTHER" id="PTHR40274">
    <property type="entry name" value="VIRGINIAMYCIN B LYASE"/>
    <property type="match status" value="1"/>
</dbReference>
<dbReference type="RefSeq" id="WP_007415591.1">
    <property type="nucleotide sequence ID" value="NZ_ABOX02000017.1"/>
</dbReference>
<accession>B9XIE8</accession>
<comment type="caution">
    <text evidence="2">The sequence shown here is derived from an EMBL/GenBank/DDBJ whole genome shotgun (WGS) entry which is preliminary data.</text>
</comment>
<feature type="domain" description="Ig-like" evidence="1">
    <location>
        <begin position="452"/>
        <end position="532"/>
    </location>
</feature>
<keyword evidence="3" id="KW-1185">Reference proteome</keyword>
<dbReference type="Gene3D" id="2.130.10.10">
    <property type="entry name" value="YVTN repeat-like/Quinoprotein amine dehydrogenase"/>
    <property type="match status" value="2"/>
</dbReference>
<evidence type="ECO:0000313" key="2">
    <source>
        <dbReference type="EMBL" id="EEF60409.1"/>
    </source>
</evidence>
<sequence precursor="true">MNNQKTSISFKTCPAAIRCRGLGLAFLATLLVFTSLMRAGAAPEVNIFPFPVIASLPQSITLGPDGNLWLTQFSGNRIARIQANASSVQGPGFITEFVIPTADTRPYGITTGPDGNLWFTEAHANRIGRITTNGVFLPEFLIPTATNSNPAGITKGSDGRVWFTQLTYNALGAVTASGVFSQYRGITGNGNVIATNSLLYNITPGPDGNLWFVEGAKAKIGSINPTNHVVHEYTLPTAGSVPFDIVSDSKNSLWFTEYAGQRIGSITTNGVISEFKLPSATSVLSTNGPYGITIDTNNGVIWFSEYNSNSVGSVDISTHLVTEYHLPATNYFPTLSYLVLNPKDSHVWITEPTGNTYYHFFVQQKPAITKQPQGKTVNPGTNVTFTVTATGPAPLHYQWLLNGTNIGSATQSSFVITNVQTTNGGNYSVKVSNNFGSVTSSSASLTVNSLVPVLLSEPLSQTVDLGTNVSFSATAAGAAPLTYQWLFNGTNIGGATQSSFVITNVQTNNAGNYSIVVTNAFGSITSSNALLNVIIPPIAVPVLFSKIQRLPGGDTGLTLSGQAGDKYEVDGSTNLANWLLITNFTISTTPYQVIIKGSSNSPSLFYRARLLP</sequence>
<dbReference type="Pfam" id="PF13927">
    <property type="entry name" value="Ig_3"/>
    <property type="match status" value="2"/>
</dbReference>
<dbReference type="InterPro" id="IPR036179">
    <property type="entry name" value="Ig-like_dom_sf"/>
</dbReference>
<dbReference type="InterPro" id="IPR013783">
    <property type="entry name" value="Ig-like_fold"/>
</dbReference>
<dbReference type="STRING" id="320771.Cflav_PD3379"/>
<dbReference type="InterPro" id="IPR007110">
    <property type="entry name" value="Ig-like_dom"/>
</dbReference>
<dbReference type="OrthoDB" id="102721at2"/>
<dbReference type="Gene3D" id="2.60.40.10">
    <property type="entry name" value="Immunoglobulins"/>
    <property type="match status" value="1"/>
</dbReference>
<proteinExistence type="predicted"/>
<reference evidence="2 3" key="1">
    <citation type="journal article" date="2011" name="J. Bacteriol.">
        <title>Genome sequence of 'Pedosphaera parvula' Ellin514, an aerobic Verrucomicrobial isolate from pasture soil.</title>
        <authorList>
            <person name="Kant R."/>
            <person name="van Passel M.W."/>
            <person name="Sangwan P."/>
            <person name="Palva A."/>
            <person name="Lucas S."/>
            <person name="Copeland A."/>
            <person name="Lapidus A."/>
            <person name="Glavina Del Rio T."/>
            <person name="Dalin E."/>
            <person name="Tice H."/>
            <person name="Bruce D."/>
            <person name="Goodwin L."/>
            <person name="Pitluck S."/>
            <person name="Chertkov O."/>
            <person name="Larimer F.W."/>
            <person name="Land M.L."/>
            <person name="Hauser L."/>
            <person name="Brettin T.S."/>
            <person name="Detter J.C."/>
            <person name="Han S."/>
            <person name="de Vos W.M."/>
            <person name="Janssen P.H."/>
            <person name="Smidt H."/>
        </authorList>
    </citation>
    <scope>NUCLEOTIDE SEQUENCE [LARGE SCALE GENOMIC DNA]</scope>
    <source>
        <strain evidence="2 3">Ellin514</strain>
    </source>
</reference>
<dbReference type="InterPro" id="IPR003599">
    <property type="entry name" value="Ig_sub"/>
</dbReference>
<dbReference type="SUPFAM" id="SSF48726">
    <property type="entry name" value="Immunoglobulin"/>
    <property type="match status" value="2"/>
</dbReference>
<evidence type="ECO:0000259" key="1">
    <source>
        <dbReference type="PROSITE" id="PS50835"/>
    </source>
</evidence>
<protein>
    <submittedName>
        <fullName evidence="2">Immunoglobulin I-set domain protein</fullName>
    </submittedName>
</protein>